<dbReference type="AlphaFoldDB" id="A0A9W9NDL5"/>
<dbReference type="InterPro" id="IPR036291">
    <property type="entry name" value="NAD(P)-bd_dom_sf"/>
</dbReference>
<dbReference type="InterPro" id="IPR013120">
    <property type="entry name" value="FAR_NAD-bd"/>
</dbReference>
<dbReference type="Proteomes" id="UP001150904">
    <property type="component" value="Unassembled WGS sequence"/>
</dbReference>
<dbReference type="GO" id="GO:0031177">
    <property type="term" value="F:phosphopantetheine binding"/>
    <property type="evidence" value="ECO:0007669"/>
    <property type="project" value="InterPro"/>
</dbReference>
<organism evidence="4 5">
    <name type="scientific">Penicillium cinerascens</name>
    <dbReference type="NCBI Taxonomy" id="70096"/>
    <lineage>
        <taxon>Eukaryota</taxon>
        <taxon>Fungi</taxon>
        <taxon>Dikarya</taxon>
        <taxon>Ascomycota</taxon>
        <taxon>Pezizomycotina</taxon>
        <taxon>Eurotiomycetes</taxon>
        <taxon>Eurotiomycetidae</taxon>
        <taxon>Eurotiales</taxon>
        <taxon>Aspergillaceae</taxon>
        <taxon>Penicillium</taxon>
    </lineage>
</organism>
<dbReference type="InterPro" id="IPR000873">
    <property type="entry name" value="AMP-dep_synth/lig_dom"/>
</dbReference>
<dbReference type="PANTHER" id="PTHR43439">
    <property type="entry name" value="PHENYLACETATE-COENZYME A LIGASE"/>
    <property type="match status" value="1"/>
</dbReference>
<keyword evidence="2" id="KW-0597">Phosphoprotein</keyword>
<evidence type="ECO:0000259" key="3">
    <source>
        <dbReference type="PROSITE" id="PS50075"/>
    </source>
</evidence>
<dbReference type="Pfam" id="PF07993">
    <property type="entry name" value="NAD_binding_4"/>
    <property type="match status" value="1"/>
</dbReference>
<dbReference type="PANTHER" id="PTHR43439:SF2">
    <property type="entry name" value="ENZYME, PUTATIVE (JCVI)-RELATED"/>
    <property type="match status" value="1"/>
</dbReference>
<proteinExistence type="predicted"/>
<keyword evidence="5" id="KW-1185">Reference proteome</keyword>
<dbReference type="InterPro" id="IPR009081">
    <property type="entry name" value="PP-bd_ACP"/>
</dbReference>
<accession>A0A9W9NDL5</accession>
<feature type="domain" description="Carrier" evidence="3">
    <location>
        <begin position="557"/>
        <end position="636"/>
    </location>
</feature>
<dbReference type="SMART" id="SM00823">
    <property type="entry name" value="PKS_PP"/>
    <property type="match status" value="1"/>
</dbReference>
<dbReference type="InterPro" id="IPR051414">
    <property type="entry name" value="Adenylate-forming_Reductase"/>
</dbReference>
<dbReference type="Pfam" id="PF23562">
    <property type="entry name" value="AMP-binding_C_3"/>
    <property type="match status" value="1"/>
</dbReference>
<dbReference type="Pfam" id="PF00501">
    <property type="entry name" value="AMP-binding"/>
    <property type="match status" value="1"/>
</dbReference>
<dbReference type="Gene3D" id="3.40.50.12780">
    <property type="entry name" value="N-terminal domain of ligase-like"/>
    <property type="match status" value="1"/>
</dbReference>
<dbReference type="GO" id="GO:0044550">
    <property type="term" value="P:secondary metabolite biosynthetic process"/>
    <property type="evidence" value="ECO:0007669"/>
    <property type="project" value="UniProtKB-ARBA"/>
</dbReference>
<dbReference type="PROSITE" id="PS50075">
    <property type="entry name" value="CARRIER"/>
    <property type="match status" value="1"/>
</dbReference>
<dbReference type="SUPFAM" id="SSF47336">
    <property type="entry name" value="ACP-like"/>
    <property type="match status" value="1"/>
</dbReference>
<dbReference type="InterPro" id="IPR020806">
    <property type="entry name" value="PKS_PP-bd"/>
</dbReference>
<sequence length="1174" mass="129923">MSETIQHTALASVARATSILTDDNLPRTVDELIRTQVKIIPDNQIISHPTSGTDYVDYSLQQLATFAHRVAQQYRHVFPPRNDSSEKASVVALVGVSELDYIVTMLALTKLGHSVLLMSPRLTRPAYAHLMTTTVSTHLVYNSAFKQKATELQEEFSDLVVAEMPSLKDYGHSVLKTDISANALMTPGLSLDRETSQVAWIFHSSGSNGMPKPIYITHKAALRNYRRDIEYLGQRVFLTLPVFHTHGISSVFRAFMSGQKIYIFNASLPLTKQSLINSVEDRGVEIFTTVPYALKILYESEEGVLFLKCFKFINFGGAPCPDELGDALTARGVKLVTVYGMGECGPLMTSWRSDGDLAWSYLRLSEAAKKHLRFEDQGDNTYELVVGPGWPSLVAKNRPDGAYATRDLFVKHPTMDAWKYSGRIDDVIVLENGEKANPLPIEGAVRRNELVAEAVVIGVGKPHFGIVIILSAAAKNLSHDEILNKFSPIIEEYQQVLPTYAKISRDMVILLPIGTEYPRTDKGTVIRKAFYKDFEKEIEESYMDNVSSSSTEIGSEEDVHDLIRDTTRTVLGLPEDHEALTDEADLFSLGMDSLQASQLRTVLAKNIFTNGQRLGMNIVFDNPSILSLTRFIRSIQLGTEGEGSETVEEQMQNLIEKYGRFDRPKPRASLNSSVQSVVLTGATGSLGAHLLVTLIRSPSVSNVYCLVRASTDQKATARVIDSLRQRRIYHTLSLQQRRKIIALTADLSQPTLGLQPQQYSKIVEEVAKVYHCAWTVNFNWSLASFEKVSIAGLRNLIDLCLKAPGVHPAQFLFASSVGTVLRTKLPVVPEALPDDFSSMQSTGYAQSKLVAEHICQNSIEEAGVPARVFRIGQVTGDTKHGVWNSTDAVPLMIQTATTLGILPAIDEHLRWLPVDLVAKSMVEVADHDPAIGTGPAFFNMTNPKTLHWTNDLIPYLRQAGLQFDLLEPPQWVERLRTNTDPVANPAIKLMDYIERNYNSTAPRRSFDFQVDNITKLSSTFADINAPDQHLVTKIIRYLSNSAWARATEGINPSVIVLSGTPKTTEVAHGLATTLSARINSACETGYSWLCANHDHNGADPAKSSSVVDAGMLTRVDRDLFRGRAKESKMFLVVQDDRETSTEFESAADDEFDVVPLDGSLGQDILIETALGFAQ</sequence>
<dbReference type="SUPFAM" id="SSF56801">
    <property type="entry name" value="Acetyl-CoA synthetase-like"/>
    <property type="match status" value="1"/>
</dbReference>
<dbReference type="InterPro" id="IPR010080">
    <property type="entry name" value="Thioester_reductase-like_dom"/>
</dbReference>
<dbReference type="InterPro" id="IPR042099">
    <property type="entry name" value="ANL_N_sf"/>
</dbReference>
<protein>
    <recommendedName>
        <fullName evidence="3">Carrier domain-containing protein</fullName>
    </recommendedName>
</protein>
<evidence type="ECO:0000313" key="5">
    <source>
        <dbReference type="Proteomes" id="UP001150904"/>
    </source>
</evidence>
<dbReference type="NCBIfam" id="TIGR01746">
    <property type="entry name" value="Thioester-redct"/>
    <property type="match status" value="1"/>
</dbReference>
<keyword evidence="1" id="KW-0596">Phosphopantetheine</keyword>
<dbReference type="GeneID" id="83174397"/>
<reference evidence="4" key="1">
    <citation type="submission" date="2022-12" db="EMBL/GenBank/DDBJ databases">
        <authorList>
            <person name="Petersen C."/>
        </authorList>
    </citation>
    <scope>NUCLEOTIDE SEQUENCE</scope>
    <source>
        <strain evidence="4">IBT 15544</strain>
    </source>
</reference>
<dbReference type="InterPro" id="IPR036736">
    <property type="entry name" value="ACP-like_sf"/>
</dbReference>
<evidence type="ECO:0000256" key="2">
    <source>
        <dbReference type="ARBA" id="ARBA00022553"/>
    </source>
</evidence>
<comment type="caution">
    <text evidence="4">The sequence shown here is derived from an EMBL/GenBank/DDBJ whole genome shotgun (WGS) entry which is preliminary data.</text>
</comment>
<evidence type="ECO:0000256" key="1">
    <source>
        <dbReference type="ARBA" id="ARBA00022450"/>
    </source>
</evidence>
<reference evidence="4" key="2">
    <citation type="journal article" date="2023" name="IMA Fungus">
        <title>Comparative genomic study of the Penicillium genus elucidates a diverse pangenome and 15 lateral gene transfer events.</title>
        <authorList>
            <person name="Petersen C."/>
            <person name="Sorensen T."/>
            <person name="Nielsen M.R."/>
            <person name="Sondergaard T.E."/>
            <person name="Sorensen J.L."/>
            <person name="Fitzpatrick D.A."/>
            <person name="Frisvad J.C."/>
            <person name="Nielsen K.L."/>
        </authorList>
    </citation>
    <scope>NUCLEOTIDE SEQUENCE</scope>
    <source>
        <strain evidence="4">IBT 15544</strain>
    </source>
</reference>
<dbReference type="OrthoDB" id="429813at2759"/>
<dbReference type="RefSeq" id="XP_058312508.1">
    <property type="nucleotide sequence ID" value="XM_058447097.1"/>
</dbReference>
<name>A0A9W9NDL5_9EURO</name>
<gene>
    <name evidence="4" type="ORF">N7498_000034</name>
</gene>
<dbReference type="Gene3D" id="3.40.50.720">
    <property type="entry name" value="NAD(P)-binding Rossmann-like Domain"/>
    <property type="match status" value="1"/>
</dbReference>
<dbReference type="SUPFAM" id="SSF51735">
    <property type="entry name" value="NAD(P)-binding Rossmann-fold domains"/>
    <property type="match status" value="1"/>
</dbReference>
<evidence type="ECO:0000313" key="4">
    <source>
        <dbReference type="EMBL" id="KAJ5217935.1"/>
    </source>
</evidence>
<dbReference type="Gene3D" id="1.10.1200.10">
    <property type="entry name" value="ACP-like"/>
    <property type="match status" value="1"/>
</dbReference>
<dbReference type="EMBL" id="JAPQKR010000004">
    <property type="protein sequence ID" value="KAJ5217935.1"/>
    <property type="molecule type" value="Genomic_DNA"/>
</dbReference>
<dbReference type="Pfam" id="PF00550">
    <property type="entry name" value="PP-binding"/>
    <property type="match status" value="1"/>
</dbReference>